<reference evidence="1 2" key="1">
    <citation type="journal article" date="2014" name="Int. J. Syst. Evol. Microbiol.">
        <title>Complete genome sequence of Corynebacterium casei LMG S-19264T (=DSM 44701T), isolated from a smear-ripened cheese.</title>
        <authorList>
            <consortium name="US DOE Joint Genome Institute (JGI-PGF)"/>
            <person name="Walter F."/>
            <person name="Albersmeier A."/>
            <person name="Kalinowski J."/>
            <person name="Ruckert C."/>
        </authorList>
    </citation>
    <scope>NUCLEOTIDE SEQUENCE [LARGE SCALE GENOMIC DNA]</scope>
    <source>
        <strain evidence="1 2">KCTC 12285</strain>
    </source>
</reference>
<dbReference type="AlphaFoldDB" id="A0A918JWY7"/>
<evidence type="ECO:0000313" key="1">
    <source>
        <dbReference type="EMBL" id="GGX29034.1"/>
    </source>
</evidence>
<comment type="caution">
    <text evidence="1">The sequence shown here is derived from an EMBL/GenBank/DDBJ whole genome shotgun (WGS) entry which is preliminary data.</text>
</comment>
<protein>
    <submittedName>
        <fullName evidence="1">Uncharacterized protein</fullName>
    </submittedName>
</protein>
<gene>
    <name evidence="1" type="ORF">GCM10007384_32790</name>
</gene>
<keyword evidence="2" id="KW-1185">Reference proteome</keyword>
<dbReference type="RefSeq" id="WP_027412999.1">
    <property type="nucleotide sequence ID" value="NZ_BMWS01000026.1"/>
</dbReference>
<evidence type="ECO:0000313" key="2">
    <source>
        <dbReference type="Proteomes" id="UP000601108"/>
    </source>
</evidence>
<accession>A0A918JWY7</accession>
<sequence>MKTFEINIVILLLVFIQFSGYTQSEKNMSNNSLVIPLKIGKNPSTQLETLVIEPANLFIQSKPVNKPFSHIQLELNIIDNNSRYTTFLWNYNESNGSQKINYPKAYQNYSFNLKMNKEEIELVVEKLDFGKAMFIDLGQTAVIGNLTILFEDCIGEWSVDINGNQTDAFNTYNISLSEENEQKTVSFMSLNKNTDKELSIEWKNYKILVLEDSEKALKLMVVNNNSKQNKNR</sequence>
<name>A0A918JWY7_9FLAO</name>
<proteinExistence type="predicted"/>
<organism evidence="1 2">
    <name type="scientific">Aquimarina muelleri</name>
    <dbReference type="NCBI Taxonomy" id="279356"/>
    <lineage>
        <taxon>Bacteria</taxon>
        <taxon>Pseudomonadati</taxon>
        <taxon>Bacteroidota</taxon>
        <taxon>Flavobacteriia</taxon>
        <taxon>Flavobacteriales</taxon>
        <taxon>Flavobacteriaceae</taxon>
        <taxon>Aquimarina</taxon>
    </lineage>
</organism>
<dbReference type="Proteomes" id="UP000601108">
    <property type="component" value="Unassembled WGS sequence"/>
</dbReference>
<dbReference type="EMBL" id="BMWS01000026">
    <property type="protein sequence ID" value="GGX29034.1"/>
    <property type="molecule type" value="Genomic_DNA"/>
</dbReference>